<accession>A0A5C8ZP96</accession>
<comment type="caution">
    <text evidence="1">The sequence shown here is derived from an EMBL/GenBank/DDBJ whole genome shotgun (WGS) entry which is preliminary data.</text>
</comment>
<organism evidence="1 2">
    <name type="scientific">Parahaliea aestuarii</name>
    <dbReference type="NCBI Taxonomy" id="1852021"/>
    <lineage>
        <taxon>Bacteria</taxon>
        <taxon>Pseudomonadati</taxon>
        <taxon>Pseudomonadota</taxon>
        <taxon>Gammaproteobacteria</taxon>
        <taxon>Cellvibrionales</taxon>
        <taxon>Halieaceae</taxon>
        <taxon>Parahaliea</taxon>
    </lineage>
</organism>
<gene>
    <name evidence="1" type="ORF">FVW59_18055</name>
</gene>
<proteinExistence type="predicted"/>
<keyword evidence="2" id="KW-1185">Reference proteome</keyword>
<dbReference type="AlphaFoldDB" id="A0A5C8ZP96"/>
<evidence type="ECO:0000313" key="1">
    <source>
        <dbReference type="EMBL" id="TXS89419.1"/>
    </source>
</evidence>
<protein>
    <submittedName>
        <fullName evidence="1">Uncharacterized protein</fullName>
    </submittedName>
</protein>
<dbReference type="EMBL" id="VRYZ01000009">
    <property type="protein sequence ID" value="TXS89419.1"/>
    <property type="molecule type" value="Genomic_DNA"/>
</dbReference>
<reference evidence="1 2" key="1">
    <citation type="submission" date="2019-08" db="EMBL/GenBank/DDBJ databases">
        <title>Parahaliea maris sp. nov., isolated from the surface seawater.</title>
        <authorList>
            <person name="Liu Y."/>
        </authorList>
    </citation>
    <scope>NUCLEOTIDE SEQUENCE [LARGE SCALE GENOMIC DNA]</scope>
    <source>
        <strain evidence="1 2">S2-26</strain>
    </source>
</reference>
<name>A0A5C8ZP96_9GAMM</name>
<evidence type="ECO:0000313" key="2">
    <source>
        <dbReference type="Proteomes" id="UP000321933"/>
    </source>
</evidence>
<dbReference type="RefSeq" id="WP_148065780.1">
    <property type="nucleotide sequence ID" value="NZ_VRYZ01000009.1"/>
</dbReference>
<sequence>MPNALTEQSENHDQTVIQEIDIDQVKALIEENRQLTKLAYEYEELRQDFITLSASFNSQKRQILRLTNEPNNKNKRKDHLATSTHTVRSYSRKLTPQETYILVKNSYTYRLGALLLLIRNHPTAFLKYLKLGAGLVFDLVTWRGRLKAEVLAYTCPQDDRVDWVKSLREIRVSPEYSLGSTIVDPLYKLLH</sequence>
<dbReference type="Proteomes" id="UP000321933">
    <property type="component" value="Unassembled WGS sequence"/>
</dbReference>